<feature type="region of interest" description="Disordered" evidence="1">
    <location>
        <begin position="1"/>
        <end position="74"/>
    </location>
</feature>
<dbReference type="HOGENOM" id="CLU_1907098_0_0_1"/>
<dbReference type="AlphaFoldDB" id="K2RRQ0"/>
<organism evidence="2 3">
    <name type="scientific">Macrophomina phaseolina (strain MS6)</name>
    <name type="common">Charcoal rot fungus</name>
    <dbReference type="NCBI Taxonomy" id="1126212"/>
    <lineage>
        <taxon>Eukaryota</taxon>
        <taxon>Fungi</taxon>
        <taxon>Dikarya</taxon>
        <taxon>Ascomycota</taxon>
        <taxon>Pezizomycotina</taxon>
        <taxon>Dothideomycetes</taxon>
        <taxon>Dothideomycetes incertae sedis</taxon>
        <taxon>Botryosphaeriales</taxon>
        <taxon>Botryosphaeriaceae</taxon>
        <taxon>Macrophomina</taxon>
    </lineage>
</organism>
<dbReference type="EMBL" id="AHHD01000423">
    <property type="protein sequence ID" value="EKG12909.1"/>
    <property type="molecule type" value="Genomic_DNA"/>
</dbReference>
<dbReference type="InParanoid" id="K2RRQ0"/>
<sequence length="133" mass="15036">MRNLSRPQKWRIKSGVGKGAVDVSGLDTDSRSDASWMERLQTNPLRIVKRTAPRVLRSSDRPRSPRTTVRKGQPVTVNRKISSLCYMGAIFDRTESGRGPRPMTKAFHPCVRWRSGISAGRASAFGWRTRRVI</sequence>
<name>K2RRQ0_MACPH</name>
<evidence type="ECO:0000313" key="3">
    <source>
        <dbReference type="Proteomes" id="UP000007129"/>
    </source>
</evidence>
<gene>
    <name evidence="2" type="ORF">MPH_09956</name>
</gene>
<reference evidence="2 3" key="1">
    <citation type="journal article" date="2012" name="BMC Genomics">
        <title>Tools to kill: Genome of one of the most destructive plant pathogenic fungi Macrophomina phaseolina.</title>
        <authorList>
            <person name="Islam M.S."/>
            <person name="Haque M.S."/>
            <person name="Islam M.M."/>
            <person name="Emdad E.M."/>
            <person name="Halim A."/>
            <person name="Hossen Q.M.M."/>
            <person name="Hossain M.Z."/>
            <person name="Ahmed B."/>
            <person name="Rahim S."/>
            <person name="Rahman M.S."/>
            <person name="Alam M.M."/>
            <person name="Hou S."/>
            <person name="Wan X."/>
            <person name="Saito J.A."/>
            <person name="Alam M."/>
        </authorList>
    </citation>
    <scope>NUCLEOTIDE SEQUENCE [LARGE SCALE GENOMIC DNA]</scope>
    <source>
        <strain evidence="2 3">MS6</strain>
    </source>
</reference>
<comment type="caution">
    <text evidence="2">The sequence shown here is derived from an EMBL/GenBank/DDBJ whole genome shotgun (WGS) entry which is preliminary data.</text>
</comment>
<evidence type="ECO:0000256" key="1">
    <source>
        <dbReference type="SAM" id="MobiDB-lite"/>
    </source>
</evidence>
<accession>K2RRQ0</accession>
<proteinExistence type="predicted"/>
<evidence type="ECO:0000313" key="2">
    <source>
        <dbReference type="EMBL" id="EKG12909.1"/>
    </source>
</evidence>
<protein>
    <submittedName>
        <fullName evidence="2">Uncharacterized protein</fullName>
    </submittedName>
</protein>
<dbReference type="Proteomes" id="UP000007129">
    <property type="component" value="Unassembled WGS sequence"/>
</dbReference>
<dbReference type="VEuPathDB" id="FungiDB:MPH_09956"/>